<sequence>MTRSRRTFQVVNNKINFKCHSCNAKRLIAIPVGVMRRSIKCHKCQESTLCILNRRLRPRQAQTGKVVVVTVNYDLIEVMLYDVTDGSVGASFDLPYGNPLTKKIRSGSKIRLNCNWNRYLFGSKYYIVKSIRGQRVGVGIS</sequence>
<evidence type="ECO:0008006" key="3">
    <source>
        <dbReference type="Google" id="ProtNLM"/>
    </source>
</evidence>
<keyword evidence="2" id="KW-1185">Reference proteome</keyword>
<organism evidence="1 2">
    <name type="scientific">Desulfopila aestuarii DSM 18488</name>
    <dbReference type="NCBI Taxonomy" id="1121416"/>
    <lineage>
        <taxon>Bacteria</taxon>
        <taxon>Pseudomonadati</taxon>
        <taxon>Thermodesulfobacteriota</taxon>
        <taxon>Desulfobulbia</taxon>
        <taxon>Desulfobulbales</taxon>
        <taxon>Desulfocapsaceae</taxon>
        <taxon>Desulfopila</taxon>
    </lineage>
</organism>
<proteinExistence type="predicted"/>
<dbReference type="Proteomes" id="UP000184603">
    <property type="component" value="Unassembled WGS sequence"/>
</dbReference>
<evidence type="ECO:0000313" key="1">
    <source>
        <dbReference type="EMBL" id="SHO52452.1"/>
    </source>
</evidence>
<gene>
    <name evidence="1" type="ORF">SAMN02745220_04568</name>
</gene>
<dbReference type="AlphaFoldDB" id="A0A1M7YIK7"/>
<evidence type="ECO:0000313" key="2">
    <source>
        <dbReference type="Proteomes" id="UP000184603"/>
    </source>
</evidence>
<accession>A0A1M7YIK7</accession>
<protein>
    <recommendedName>
        <fullName evidence="3">PilZ domain-containing protein</fullName>
    </recommendedName>
</protein>
<name>A0A1M7YIK7_9BACT</name>
<reference evidence="1 2" key="1">
    <citation type="submission" date="2016-12" db="EMBL/GenBank/DDBJ databases">
        <authorList>
            <person name="Song W.-J."/>
            <person name="Kurnit D.M."/>
        </authorList>
    </citation>
    <scope>NUCLEOTIDE SEQUENCE [LARGE SCALE GENOMIC DNA]</scope>
    <source>
        <strain evidence="1 2">DSM 18488</strain>
    </source>
</reference>
<dbReference type="EMBL" id="FRFE01000036">
    <property type="protein sequence ID" value="SHO52452.1"/>
    <property type="molecule type" value="Genomic_DNA"/>
</dbReference>